<dbReference type="GO" id="GO:0005643">
    <property type="term" value="C:nuclear pore"/>
    <property type="evidence" value="ECO:0007669"/>
    <property type="project" value="TreeGrafter"/>
</dbReference>
<feature type="region of interest" description="Disordered" evidence="5">
    <location>
        <begin position="1560"/>
        <end position="1621"/>
    </location>
</feature>
<evidence type="ECO:0000313" key="9">
    <source>
        <dbReference type="Proteomes" id="UP001212411"/>
    </source>
</evidence>
<feature type="coiled-coil region" evidence="4">
    <location>
        <begin position="676"/>
        <end position="738"/>
    </location>
</feature>
<name>A0AAE9WHE8_9SCHI</name>
<feature type="coiled-coil region" evidence="4">
    <location>
        <begin position="551"/>
        <end position="616"/>
    </location>
</feature>
<feature type="domain" description="Nucleoprotein TPR/MLP1-2" evidence="6">
    <location>
        <begin position="1027"/>
        <end position="1154"/>
    </location>
</feature>
<comment type="subcellular location">
    <subcellularLocation>
        <location evidence="1">Nucleus</location>
    </subcellularLocation>
</comment>
<feature type="coiled-coil region" evidence="4">
    <location>
        <begin position="1116"/>
        <end position="1150"/>
    </location>
</feature>
<dbReference type="GeneID" id="80878261"/>
<dbReference type="Proteomes" id="UP001212411">
    <property type="component" value="Chromosome 3"/>
</dbReference>
<feature type="coiled-coil region" evidence="4">
    <location>
        <begin position="788"/>
        <end position="1073"/>
    </location>
</feature>
<feature type="compositionally biased region" description="Basic and acidic residues" evidence="5">
    <location>
        <begin position="1503"/>
        <end position="1518"/>
    </location>
</feature>
<evidence type="ECO:0000256" key="2">
    <source>
        <dbReference type="ARBA" id="ARBA00023054"/>
    </source>
</evidence>
<feature type="compositionally biased region" description="Basic and acidic residues" evidence="5">
    <location>
        <begin position="1560"/>
        <end position="1593"/>
    </location>
</feature>
<evidence type="ECO:0000256" key="4">
    <source>
        <dbReference type="SAM" id="Coils"/>
    </source>
</evidence>
<evidence type="ECO:0000256" key="5">
    <source>
        <dbReference type="SAM" id="MobiDB-lite"/>
    </source>
</evidence>
<dbReference type="GO" id="GO:0006406">
    <property type="term" value="P:mRNA export from nucleus"/>
    <property type="evidence" value="ECO:0007669"/>
    <property type="project" value="TreeGrafter"/>
</dbReference>
<dbReference type="RefSeq" id="XP_056039159.1">
    <property type="nucleotide sequence ID" value="XM_056183572.1"/>
</dbReference>
<proteinExistence type="predicted"/>
<dbReference type="KEGG" id="som:SOMG_04794"/>
<dbReference type="Pfam" id="PF25785">
    <property type="entry name" value="TPR"/>
    <property type="match status" value="1"/>
</dbReference>
<dbReference type="GO" id="GO:0006606">
    <property type="term" value="P:protein import into nucleus"/>
    <property type="evidence" value="ECO:0007669"/>
    <property type="project" value="InterPro"/>
</dbReference>
<dbReference type="InterPro" id="IPR012929">
    <property type="entry name" value="Nucleoprot-TPR/MLP1-2_dom"/>
</dbReference>
<dbReference type="SUPFAM" id="SSF57997">
    <property type="entry name" value="Tropomyosin"/>
    <property type="match status" value="1"/>
</dbReference>
<evidence type="ECO:0000256" key="1">
    <source>
        <dbReference type="ARBA" id="ARBA00004123"/>
    </source>
</evidence>
<keyword evidence="3" id="KW-0539">Nucleus</keyword>
<reference evidence="8 9" key="1">
    <citation type="journal article" date="2023" name="G3 (Bethesda)">
        <title>A high-quality reference genome for the fission yeast Schizosaccharomyces osmophilus.</title>
        <authorList>
            <person name="Jia G.S."/>
            <person name="Zhang W.C."/>
            <person name="Liang Y."/>
            <person name="Liu X.H."/>
            <person name="Rhind N."/>
            <person name="Pidoux A."/>
            <person name="Brysch-Herzberg M."/>
            <person name="Du L.L."/>
        </authorList>
    </citation>
    <scope>NUCLEOTIDE SEQUENCE [LARGE SCALE GENOMIC DNA]</scope>
    <source>
        <strain evidence="8 9">CBS 15793</strain>
    </source>
</reference>
<protein>
    <submittedName>
        <fullName evidence="8">Nucleoporin nup211</fullName>
    </submittedName>
</protein>
<dbReference type="PANTHER" id="PTHR18898">
    <property type="entry name" value="NUCLEOPROTEIN TPR-RELATED"/>
    <property type="match status" value="1"/>
</dbReference>
<feature type="compositionally biased region" description="Polar residues" evidence="5">
    <location>
        <begin position="1594"/>
        <end position="1612"/>
    </location>
</feature>
<gene>
    <name evidence="8" type="primary">nup211</name>
    <name evidence="8" type="ORF">SOMG_04794</name>
</gene>
<dbReference type="Pfam" id="PF07926">
    <property type="entry name" value="TPR_MLP1_2"/>
    <property type="match status" value="1"/>
</dbReference>
<dbReference type="PANTHER" id="PTHR18898:SF7">
    <property type="entry name" value="NUCLEOPORIN NUP211"/>
    <property type="match status" value="1"/>
</dbReference>
<dbReference type="GO" id="GO:0017056">
    <property type="term" value="F:structural constituent of nuclear pore"/>
    <property type="evidence" value="ECO:0007669"/>
    <property type="project" value="TreeGrafter"/>
</dbReference>
<evidence type="ECO:0000256" key="3">
    <source>
        <dbReference type="ARBA" id="ARBA00023242"/>
    </source>
</evidence>
<feature type="domain" description="NUA/TPR/MLP1-2-like" evidence="7">
    <location>
        <begin position="473"/>
        <end position="576"/>
    </location>
</feature>
<evidence type="ECO:0000313" key="8">
    <source>
        <dbReference type="EMBL" id="WBW74916.1"/>
    </source>
</evidence>
<feature type="compositionally biased region" description="Basic and acidic residues" evidence="5">
    <location>
        <begin position="1774"/>
        <end position="1786"/>
    </location>
</feature>
<organism evidence="8 9">
    <name type="scientific">Schizosaccharomyces osmophilus</name>
    <dbReference type="NCBI Taxonomy" id="2545709"/>
    <lineage>
        <taxon>Eukaryota</taxon>
        <taxon>Fungi</taxon>
        <taxon>Dikarya</taxon>
        <taxon>Ascomycota</taxon>
        <taxon>Taphrinomycotina</taxon>
        <taxon>Schizosaccharomycetes</taxon>
        <taxon>Schizosaccharomycetales</taxon>
        <taxon>Schizosaccharomycetaceae</taxon>
        <taxon>Schizosaccharomyces</taxon>
    </lineage>
</organism>
<feature type="region of interest" description="Disordered" evidence="5">
    <location>
        <begin position="1657"/>
        <end position="1786"/>
    </location>
</feature>
<accession>A0AAE9WHE8</accession>
<feature type="coiled-coil region" evidence="4">
    <location>
        <begin position="308"/>
        <end position="371"/>
    </location>
</feature>
<dbReference type="Gene3D" id="1.10.287.1490">
    <property type="match status" value="1"/>
</dbReference>
<keyword evidence="2 4" id="KW-0175">Coiled coil</keyword>
<feature type="compositionally biased region" description="Basic and acidic residues" evidence="5">
    <location>
        <begin position="1657"/>
        <end position="1670"/>
    </location>
</feature>
<feature type="region of interest" description="Disordered" evidence="5">
    <location>
        <begin position="1484"/>
        <end position="1526"/>
    </location>
</feature>
<evidence type="ECO:0000259" key="7">
    <source>
        <dbReference type="Pfam" id="PF25785"/>
    </source>
</evidence>
<feature type="compositionally biased region" description="Basic and acidic residues" evidence="5">
    <location>
        <begin position="1484"/>
        <end position="1494"/>
    </location>
</feature>
<keyword evidence="9" id="KW-1185">Reference proteome</keyword>
<feature type="compositionally biased region" description="Polar residues" evidence="5">
    <location>
        <begin position="1707"/>
        <end position="1733"/>
    </location>
</feature>
<evidence type="ECO:0000259" key="6">
    <source>
        <dbReference type="Pfam" id="PF07926"/>
    </source>
</evidence>
<sequence>MHDSSWDTADIHGVSQFLDVSQATINSLLHQDLFSSIFSSLIKRYKEYGNLKNNELIAEVNFEQQSRILEKRLLESEKQLDASKFDNENLQKSFLLSEENSKKNYDLYQIAQKNAEAFKTERDEAKYDFERIYKDSSRLRESLVQNSKDLQEKNTVIDGYKNQLLMYNRKVLEVDHLQQQVQSTKSSYDFELQKLSKKNSILDNNNTWLNQVIEDLNAKLLKLHQSTSMEKSQLNSQLTDANLNSDLLQSKVDSLTKHCAEIQLKHEACLNELSELKKQHENVLFSFQKDLESQKQLTDLWTDKYKTLQNHSEHLQNANSELDTLLRDAQRSLEDQNSIFEKNLSSNQSNVEFLKKEIASLESQLILANERLANSEDPDFSFSLKSKEQSLSVSDLYTERLYFKQKYEHCKQQVDRLQRNLNETMSEVNMQHPLIKEQFERFNKKQKEIAAMSQQYQKSLTDFKKTQSDFKTLEIQYKDKSMENNHFEQQIRDLTHQVQILLHEIDLRDSGTMFTSQERQVFRSLVEGSSNAAESDTNQLISDRLVAFKNIAELQQQNQKLLSVIRDLAQELEKRESISDVSNVQNDTLLNANRTIDELTHQLEFMNEQLNGCIKERDFFRTLTQENDLLKFNDDSLDLNKAIKLKEKLGNQRSSIQLDLLTDELESFKYVANEKEKKLLEKLKSLEAANFDLQNLNSTIKVDLAKAIEKCNHCDLKLKTNEEENSVLHEKYKFLQEQYHNSLQEYQAISGQLSVYTKQVEIYRYDLENLHNEKNLWNSVESKISFECSQLNASLLSVQQENNQLKAQLQFREQDHDGIVNLLNNRLAECSVDLRNANAKISEYTDDIKNITLQNSYNIKDYQMQLNTMGIKVSELKQELTSQVTRCTSLVSENRELKDNLRLTQERYMNLQTSFLSSKSSGDPVTSDTDNLKKDLETAKSELQHLGDEYQKLQQKCLASEKTLELMNETHDQFKHIMELELKEKEDKIKNLYAEVCQLKQDVNVTRQDKDLKSRELMTQIESLTREKDELMNYKEENQLIRDESEKIVSTLKNDLEKQIQLAREAHSNFETEIINHGSTTQKLFDMRSEFEEVKANYLELKSKSEEWTSTHANSEGNWKKQKDNLEFELASLKEQLDGLESQNRILHSQFDSVSHQVEFLQNNSSEDTALISKMDPTGGGELRELVNYLRHEKEITANKHELASLDNKRLSQQVKSLQGTIDSLSFEIARLRGSADTDDSQKREFLSGSDELRLLYESNEVLRKENESKRTKINATESKLIDVESKFESLNVEINDLKIEVDAKNESIKLLHEDNERWKTRFQSVLTRYERMDPSQYEELKTKFDHLHAEKQELESAFQKLKEEDEKLKGDSEQISALKMEIEQLNAKNVKLASAWNERYESLINSSKARFSQLRQEITTRDKELGSQKDENKNLSKELEILRAETKTNSVESKETVSKNEFQQLEQLKDSLEKELSAAKESLESLSKQKESELSSNASHSQELEKQLEQKIQENEKFSQQMNTLSQELASVKDAQLQQIPSDHPEAIDFQRKLETLKSDFNKEKDASLEDMRSKLLEEKSKERESLQKELNKSQTTMQKLESDLQSLKSTSNDKSEPELEVLVKERLEKALQEKDETFKNRLNRAVAETEIRNKAKLSIYEKKTRDLQSKVAELEGTISRLDEQIKTQKTAESSSKPNVVKGKESSQTSNQGDQPAKSLSSRLQATGNKQKPNVAKPAVARPVPMKPEGGKLSITGASKRIATGKNAGQAKRQRDDSNKKDISK</sequence>
<dbReference type="InterPro" id="IPR057974">
    <property type="entry name" value="NUA/TPR/MLP1-2-like_dom"/>
</dbReference>
<dbReference type="EMBL" id="CP115613">
    <property type="protein sequence ID" value="WBW74916.1"/>
    <property type="molecule type" value="Genomic_DNA"/>
</dbReference>
<feature type="compositionally biased region" description="Polar residues" evidence="5">
    <location>
        <begin position="1689"/>
        <end position="1699"/>
    </location>
</feature>